<sequence length="70" mass="7532">MTGRADEIVERLSVISDEIADLAIDSIREALRSGATARPAAEKRLTQARRAVEKAVDLLRGVEDEAANNG</sequence>
<evidence type="ECO:0000313" key="1">
    <source>
        <dbReference type="EMBL" id="CAB4826903.1"/>
    </source>
</evidence>
<dbReference type="AlphaFoldDB" id="A0A6J7A233"/>
<accession>A0A6J7A233</accession>
<dbReference type="EMBL" id="CAFAAJ010000266">
    <property type="protein sequence ID" value="CAB4826903.1"/>
    <property type="molecule type" value="Genomic_DNA"/>
</dbReference>
<gene>
    <name evidence="1" type="ORF">UFOPK3001_02540</name>
</gene>
<name>A0A6J7A233_9ZZZZ</name>
<proteinExistence type="predicted"/>
<organism evidence="1">
    <name type="scientific">freshwater metagenome</name>
    <dbReference type="NCBI Taxonomy" id="449393"/>
    <lineage>
        <taxon>unclassified sequences</taxon>
        <taxon>metagenomes</taxon>
        <taxon>ecological metagenomes</taxon>
    </lineage>
</organism>
<reference evidence="1" key="1">
    <citation type="submission" date="2020-05" db="EMBL/GenBank/DDBJ databases">
        <authorList>
            <person name="Chiriac C."/>
            <person name="Salcher M."/>
            <person name="Ghai R."/>
            <person name="Kavagutti S V."/>
        </authorList>
    </citation>
    <scope>NUCLEOTIDE SEQUENCE</scope>
</reference>
<protein>
    <submittedName>
        <fullName evidence="1">Unannotated protein</fullName>
    </submittedName>
</protein>